<evidence type="ECO:0000313" key="2">
    <source>
        <dbReference type="EMBL" id="SET72741.1"/>
    </source>
</evidence>
<evidence type="ECO:0000256" key="1">
    <source>
        <dbReference type="SAM" id="MobiDB-lite"/>
    </source>
</evidence>
<sequence length="241" mass="27849">MKYLTTAILYWSLIFSVQASEYWLDENTNEVIKLYESGNGFYVQLPLAFDSSKDLKRVSFVFVKANNSELIFTIEGRRYRTKVDIKNQIIEFPSPLKGKAGKFQRIKAVDAKQLIGIWQGKIEDPDENLTTHVTADYSENYVTVRMLELDNSAKTYNYQTYTNMPYKWSYNLYVTECENTESRYAYALINQNKNTKGQPQLLLKDDYEITRYTKTNDPTLPSPPSGYSQSKKPSITSGCES</sequence>
<dbReference type="Proteomes" id="UP000199308">
    <property type="component" value="Unassembled WGS sequence"/>
</dbReference>
<name>A0A1I0GR06_THASX</name>
<dbReference type="RefSeq" id="WP_093331104.1">
    <property type="nucleotide sequence ID" value="NZ_AP027363.1"/>
</dbReference>
<dbReference type="STRING" id="349064.SAMN05660429_02528"/>
<organism evidence="2 3">
    <name type="scientific">Thalassotalea agarivorans</name>
    <name type="common">Thalassomonas agarivorans</name>
    <dbReference type="NCBI Taxonomy" id="349064"/>
    <lineage>
        <taxon>Bacteria</taxon>
        <taxon>Pseudomonadati</taxon>
        <taxon>Pseudomonadota</taxon>
        <taxon>Gammaproteobacteria</taxon>
        <taxon>Alteromonadales</taxon>
        <taxon>Colwelliaceae</taxon>
        <taxon>Thalassotalea</taxon>
    </lineage>
</organism>
<feature type="region of interest" description="Disordered" evidence="1">
    <location>
        <begin position="213"/>
        <end position="241"/>
    </location>
</feature>
<accession>A0A1I0GR06</accession>
<dbReference type="EMBL" id="FOHK01000012">
    <property type="protein sequence ID" value="SET72741.1"/>
    <property type="molecule type" value="Genomic_DNA"/>
</dbReference>
<evidence type="ECO:0000313" key="3">
    <source>
        <dbReference type="Proteomes" id="UP000199308"/>
    </source>
</evidence>
<gene>
    <name evidence="2" type="ORF">SAMN05660429_02528</name>
</gene>
<protein>
    <submittedName>
        <fullName evidence="2">Uncharacterized protein</fullName>
    </submittedName>
</protein>
<reference evidence="2 3" key="1">
    <citation type="submission" date="2016-10" db="EMBL/GenBank/DDBJ databases">
        <authorList>
            <person name="de Groot N.N."/>
        </authorList>
    </citation>
    <scope>NUCLEOTIDE SEQUENCE [LARGE SCALE GENOMIC DNA]</scope>
    <source>
        <strain evidence="2 3">DSM 19706</strain>
    </source>
</reference>
<dbReference type="AlphaFoldDB" id="A0A1I0GR06"/>
<proteinExistence type="predicted"/>
<keyword evidence="3" id="KW-1185">Reference proteome</keyword>